<reference evidence="1 2" key="1">
    <citation type="submission" date="2019-05" db="EMBL/GenBank/DDBJ databases">
        <title>Another draft genome of Portunus trituberculatus and its Hox gene families provides insights of decapod evolution.</title>
        <authorList>
            <person name="Jeong J.-H."/>
            <person name="Song I."/>
            <person name="Kim S."/>
            <person name="Choi T."/>
            <person name="Kim D."/>
            <person name="Ryu S."/>
            <person name="Kim W."/>
        </authorList>
    </citation>
    <scope>NUCLEOTIDE SEQUENCE [LARGE SCALE GENOMIC DNA]</scope>
    <source>
        <tissue evidence="1">Muscle</tissue>
    </source>
</reference>
<evidence type="ECO:0000313" key="2">
    <source>
        <dbReference type="Proteomes" id="UP000324222"/>
    </source>
</evidence>
<accession>A0A5B7GG84</accession>
<organism evidence="1 2">
    <name type="scientific">Portunus trituberculatus</name>
    <name type="common">Swimming crab</name>
    <name type="synonym">Neptunus trituberculatus</name>
    <dbReference type="NCBI Taxonomy" id="210409"/>
    <lineage>
        <taxon>Eukaryota</taxon>
        <taxon>Metazoa</taxon>
        <taxon>Ecdysozoa</taxon>
        <taxon>Arthropoda</taxon>
        <taxon>Crustacea</taxon>
        <taxon>Multicrustacea</taxon>
        <taxon>Malacostraca</taxon>
        <taxon>Eumalacostraca</taxon>
        <taxon>Eucarida</taxon>
        <taxon>Decapoda</taxon>
        <taxon>Pleocyemata</taxon>
        <taxon>Brachyura</taxon>
        <taxon>Eubrachyura</taxon>
        <taxon>Portunoidea</taxon>
        <taxon>Portunidae</taxon>
        <taxon>Portuninae</taxon>
        <taxon>Portunus</taxon>
    </lineage>
</organism>
<comment type="caution">
    <text evidence="1">The sequence shown here is derived from an EMBL/GenBank/DDBJ whole genome shotgun (WGS) entry which is preliminary data.</text>
</comment>
<gene>
    <name evidence="1" type="ORF">E2C01_053306</name>
</gene>
<sequence>MEGQRMARSGIRVGRRRAGAKLRTASVQVSTLSAVDPVLAGWPAGCATLINKEAKVQGENTRV</sequence>
<keyword evidence="2" id="KW-1185">Reference proteome</keyword>
<proteinExistence type="predicted"/>
<dbReference type="AlphaFoldDB" id="A0A5B7GG84"/>
<dbReference type="EMBL" id="VSRR010016432">
    <property type="protein sequence ID" value="MPC59290.1"/>
    <property type="molecule type" value="Genomic_DNA"/>
</dbReference>
<name>A0A5B7GG84_PORTR</name>
<dbReference type="Proteomes" id="UP000324222">
    <property type="component" value="Unassembled WGS sequence"/>
</dbReference>
<protein>
    <submittedName>
        <fullName evidence="1">Uncharacterized protein</fullName>
    </submittedName>
</protein>
<evidence type="ECO:0000313" key="1">
    <source>
        <dbReference type="EMBL" id="MPC59290.1"/>
    </source>
</evidence>